<organism evidence="13 14">
    <name type="scientific">Molorchus minor</name>
    <dbReference type="NCBI Taxonomy" id="1323400"/>
    <lineage>
        <taxon>Eukaryota</taxon>
        <taxon>Metazoa</taxon>
        <taxon>Ecdysozoa</taxon>
        <taxon>Arthropoda</taxon>
        <taxon>Hexapoda</taxon>
        <taxon>Insecta</taxon>
        <taxon>Pterygota</taxon>
        <taxon>Neoptera</taxon>
        <taxon>Endopterygota</taxon>
        <taxon>Coleoptera</taxon>
        <taxon>Polyphaga</taxon>
        <taxon>Cucujiformia</taxon>
        <taxon>Chrysomeloidea</taxon>
        <taxon>Cerambycidae</taxon>
        <taxon>Lamiinae</taxon>
        <taxon>Monochamini</taxon>
        <taxon>Molorchus</taxon>
    </lineage>
</organism>
<evidence type="ECO:0000259" key="12">
    <source>
        <dbReference type="Pfam" id="PF02463"/>
    </source>
</evidence>
<keyword evidence="7" id="KW-0067">ATP-binding</keyword>
<keyword evidence="4" id="KW-0158">Chromosome</keyword>
<dbReference type="InterPro" id="IPR027417">
    <property type="entry name" value="P-loop_NTPase"/>
</dbReference>
<accession>A0ABQ9K0G4</accession>
<keyword evidence="9" id="KW-0233">DNA recombination</keyword>
<gene>
    <name evidence="13" type="ORF">NQ317_019444</name>
</gene>
<evidence type="ECO:0000256" key="9">
    <source>
        <dbReference type="ARBA" id="ARBA00023172"/>
    </source>
</evidence>
<comment type="subcellular location">
    <subcellularLocation>
        <location evidence="2">Chromosome</location>
    </subcellularLocation>
    <subcellularLocation>
        <location evidence="1">Nucleus</location>
    </subcellularLocation>
</comment>
<evidence type="ECO:0000256" key="11">
    <source>
        <dbReference type="ARBA" id="ARBA00023242"/>
    </source>
</evidence>
<evidence type="ECO:0000256" key="4">
    <source>
        <dbReference type="ARBA" id="ARBA00022454"/>
    </source>
</evidence>
<sequence>MDSEEPLVCSLLLLLSINSKYYETVAWKVADIPLCLFWQDIIPGWGTIEINMHAKQLELIVIPQHGSQGHTTTSNLSGGERSFSTVAFLYALWQCMEFPFYFLDEFDVYMDKLNRSKVIDILIHHASSKPQLQFVFLTPQDVSFINKDVSILRTELSISLVFLSFKRKLLAFFRATYETADGPHFLADKDELFPGHFALLFLHQYCFYAAEWFGICLVCLAK</sequence>
<evidence type="ECO:0000256" key="6">
    <source>
        <dbReference type="ARBA" id="ARBA00022763"/>
    </source>
</evidence>
<keyword evidence="5" id="KW-0547">Nucleotide-binding</keyword>
<evidence type="ECO:0000313" key="13">
    <source>
        <dbReference type="EMBL" id="KAJ8983591.1"/>
    </source>
</evidence>
<dbReference type="InterPro" id="IPR003395">
    <property type="entry name" value="RecF/RecN/SMC_N"/>
</dbReference>
<evidence type="ECO:0000256" key="5">
    <source>
        <dbReference type="ARBA" id="ARBA00022741"/>
    </source>
</evidence>
<evidence type="ECO:0000256" key="7">
    <source>
        <dbReference type="ARBA" id="ARBA00022840"/>
    </source>
</evidence>
<reference evidence="13" key="1">
    <citation type="journal article" date="2023" name="Insect Mol. Biol.">
        <title>Genome sequencing provides insights into the evolution of gene families encoding plant cell wall-degrading enzymes in longhorned beetles.</title>
        <authorList>
            <person name="Shin N.R."/>
            <person name="Okamura Y."/>
            <person name="Kirsch R."/>
            <person name="Pauchet Y."/>
        </authorList>
    </citation>
    <scope>NUCLEOTIDE SEQUENCE</scope>
    <source>
        <strain evidence="13">MMC_N1</strain>
    </source>
</reference>
<keyword evidence="8" id="KW-0175">Coiled coil</keyword>
<evidence type="ECO:0000256" key="10">
    <source>
        <dbReference type="ARBA" id="ARBA00023204"/>
    </source>
</evidence>
<evidence type="ECO:0000313" key="14">
    <source>
        <dbReference type="Proteomes" id="UP001162164"/>
    </source>
</evidence>
<dbReference type="Proteomes" id="UP001162164">
    <property type="component" value="Unassembled WGS sequence"/>
</dbReference>
<dbReference type="PANTHER" id="PTHR19306">
    <property type="entry name" value="STRUCTURAL MAINTENANCE OF CHROMOSOMES 5,6 SMC5, SMC6"/>
    <property type="match status" value="1"/>
</dbReference>
<evidence type="ECO:0000256" key="8">
    <source>
        <dbReference type="ARBA" id="ARBA00023054"/>
    </source>
</evidence>
<protein>
    <recommendedName>
        <fullName evidence="12">RecF/RecN/SMC N-terminal domain-containing protein</fullName>
    </recommendedName>
</protein>
<name>A0ABQ9K0G4_9CUCU</name>
<comment type="caution">
    <text evidence="13">The sequence shown here is derived from an EMBL/GenBank/DDBJ whole genome shotgun (WGS) entry which is preliminary data.</text>
</comment>
<comment type="similarity">
    <text evidence="3">Belongs to the SMC family. SMC6 subfamily.</text>
</comment>
<dbReference type="PANTHER" id="PTHR19306:SF6">
    <property type="entry name" value="STRUCTURAL MAINTENANCE OF CHROMOSOMES PROTEIN 6"/>
    <property type="match status" value="1"/>
</dbReference>
<keyword evidence="14" id="KW-1185">Reference proteome</keyword>
<dbReference type="Gene3D" id="3.40.50.300">
    <property type="entry name" value="P-loop containing nucleotide triphosphate hydrolases"/>
    <property type="match status" value="1"/>
</dbReference>
<proteinExistence type="inferred from homology"/>
<keyword evidence="6" id="KW-0227">DNA damage</keyword>
<feature type="domain" description="RecF/RecN/SMC N-terminal" evidence="12">
    <location>
        <begin position="72"/>
        <end position="143"/>
    </location>
</feature>
<dbReference type="EMBL" id="JAPWTJ010000069">
    <property type="protein sequence ID" value="KAJ8983591.1"/>
    <property type="molecule type" value="Genomic_DNA"/>
</dbReference>
<keyword evidence="10" id="KW-0234">DNA repair</keyword>
<evidence type="ECO:0000256" key="3">
    <source>
        <dbReference type="ARBA" id="ARBA00006793"/>
    </source>
</evidence>
<evidence type="ECO:0000256" key="2">
    <source>
        <dbReference type="ARBA" id="ARBA00004286"/>
    </source>
</evidence>
<keyword evidence="11" id="KW-0539">Nucleus</keyword>
<dbReference type="SUPFAM" id="SSF52540">
    <property type="entry name" value="P-loop containing nucleoside triphosphate hydrolases"/>
    <property type="match status" value="1"/>
</dbReference>
<evidence type="ECO:0000256" key="1">
    <source>
        <dbReference type="ARBA" id="ARBA00004123"/>
    </source>
</evidence>
<dbReference type="Pfam" id="PF02463">
    <property type="entry name" value="SMC_N"/>
    <property type="match status" value="1"/>
</dbReference>